<gene>
    <name evidence="9" type="ORF">SAMN06265373_104267</name>
</gene>
<evidence type="ECO:0000313" key="10">
    <source>
        <dbReference type="Proteomes" id="UP001157961"/>
    </source>
</evidence>
<keyword evidence="1" id="KW-0808">Transferase</keyword>
<keyword evidence="4" id="KW-0067">ATP-binding</keyword>
<dbReference type="CDD" id="cd05401">
    <property type="entry name" value="NT_GlnE_GlnD_like"/>
    <property type="match status" value="2"/>
</dbReference>
<reference evidence="9 10" key="1">
    <citation type="submission" date="2017-05" db="EMBL/GenBank/DDBJ databases">
        <authorList>
            <person name="Varghese N."/>
            <person name="Submissions S."/>
        </authorList>
    </citation>
    <scope>NUCLEOTIDE SEQUENCE [LARGE SCALE GENOMIC DNA]</scope>
    <source>
        <strain evidence="9 10">DSM 29734</strain>
    </source>
</reference>
<dbReference type="EMBL" id="FXTY01000004">
    <property type="protein sequence ID" value="SMP22799.1"/>
    <property type="molecule type" value="Genomic_DNA"/>
</dbReference>
<feature type="domain" description="Glutamate-ammonia ligase adenylyltransferase repeated" evidence="7">
    <location>
        <begin position="526"/>
        <end position="768"/>
    </location>
</feature>
<evidence type="ECO:0000256" key="2">
    <source>
        <dbReference type="ARBA" id="ARBA00022695"/>
    </source>
</evidence>
<keyword evidence="6" id="KW-0511">Multifunctional enzyme</keyword>
<dbReference type="InterPro" id="IPR013546">
    <property type="entry name" value="PII_UdlTrfase/GS_AdlTrfase"/>
</dbReference>
<dbReference type="InterPro" id="IPR023057">
    <property type="entry name" value="GlnE"/>
</dbReference>
<keyword evidence="2 9" id="KW-0548">Nucleotidyltransferase</keyword>
<name>A0ABY1NZK3_9RHOB</name>
<dbReference type="InterPro" id="IPR043519">
    <property type="entry name" value="NT_sf"/>
</dbReference>
<dbReference type="Gene3D" id="3.30.460.10">
    <property type="entry name" value="Beta Polymerase, domain 2"/>
    <property type="match status" value="2"/>
</dbReference>
<dbReference type="GO" id="GO:0016779">
    <property type="term" value="F:nucleotidyltransferase activity"/>
    <property type="evidence" value="ECO:0007669"/>
    <property type="project" value="UniProtKB-KW"/>
</dbReference>
<evidence type="ECO:0000256" key="5">
    <source>
        <dbReference type="ARBA" id="ARBA00022842"/>
    </source>
</evidence>
<evidence type="ECO:0000256" key="4">
    <source>
        <dbReference type="ARBA" id="ARBA00022840"/>
    </source>
</evidence>
<dbReference type="Proteomes" id="UP001157961">
    <property type="component" value="Unassembled WGS sequence"/>
</dbReference>
<keyword evidence="10" id="KW-1185">Reference proteome</keyword>
<evidence type="ECO:0000259" key="7">
    <source>
        <dbReference type="Pfam" id="PF03710"/>
    </source>
</evidence>
<keyword evidence="3" id="KW-0547">Nucleotide-binding</keyword>
<dbReference type="Pfam" id="PF03710">
    <property type="entry name" value="GlnE"/>
    <property type="match status" value="2"/>
</dbReference>
<feature type="domain" description="PII-uridylyltransferase/Glutamine-synthetase adenylyltransferase" evidence="8">
    <location>
        <begin position="302"/>
        <end position="437"/>
    </location>
</feature>
<evidence type="ECO:0000313" key="9">
    <source>
        <dbReference type="EMBL" id="SMP22799.1"/>
    </source>
</evidence>
<dbReference type="InterPro" id="IPR005190">
    <property type="entry name" value="GlnE_rpt_dom"/>
</dbReference>
<evidence type="ECO:0000256" key="3">
    <source>
        <dbReference type="ARBA" id="ARBA00022741"/>
    </source>
</evidence>
<dbReference type="Gene3D" id="1.20.120.330">
    <property type="entry name" value="Nucleotidyltransferases domain 2"/>
    <property type="match status" value="2"/>
</dbReference>
<keyword evidence="5" id="KW-0460">Magnesium</keyword>
<dbReference type="SUPFAM" id="SSF81593">
    <property type="entry name" value="Nucleotidyltransferase substrate binding subunit/domain"/>
    <property type="match status" value="2"/>
</dbReference>
<evidence type="ECO:0000256" key="6">
    <source>
        <dbReference type="ARBA" id="ARBA00023268"/>
    </source>
</evidence>
<organism evidence="9 10">
    <name type="scientific">Shimia sagamensis</name>
    <dbReference type="NCBI Taxonomy" id="1566352"/>
    <lineage>
        <taxon>Bacteria</taxon>
        <taxon>Pseudomonadati</taxon>
        <taxon>Pseudomonadota</taxon>
        <taxon>Alphaproteobacteria</taxon>
        <taxon>Rhodobacterales</taxon>
        <taxon>Roseobacteraceae</taxon>
    </lineage>
</organism>
<proteinExistence type="predicted"/>
<dbReference type="RefSeq" id="WP_283426219.1">
    <property type="nucleotide sequence ID" value="NZ_FXTY01000004.1"/>
</dbReference>
<dbReference type="Pfam" id="PF08335">
    <property type="entry name" value="GlnD_UR_UTase"/>
    <property type="match status" value="1"/>
</dbReference>
<comment type="caution">
    <text evidence="9">The sequence shown here is derived from an EMBL/GenBank/DDBJ whole genome shotgun (WGS) entry which is preliminary data.</text>
</comment>
<feature type="domain" description="Glutamate-ammonia ligase adenylyltransferase repeated" evidence="7">
    <location>
        <begin position="42"/>
        <end position="275"/>
    </location>
</feature>
<protein>
    <submittedName>
        <fullName evidence="9">Glutamate-ammonia-ligase adenylyltransferase</fullName>
    </submittedName>
</protein>
<dbReference type="SUPFAM" id="SSF81301">
    <property type="entry name" value="Nucleotidyltransferase"/>
    <property type="match status" value="2"/>
</dbReference>
<accession>A0ABY1NZK3</accession>
<dbReference type="PANTHER" id="PTHR30621">
    <property type="entry name" value="GLUTAMINE SYNTHETASE ADENYLYLTRANSFERASE"/>
    <property type="match status" value="1"/>
</dbReference>
<sequence>MLFESQITRLPRPFDLELGTEACAAVPALSGDLAKLIEGTAGSSPYLKSLIHKEADWLQEALQDADAAVTKLFAELREGAPDQRPTTLRAAKRKVALLTALADLAGAWSLEKVTGTLTDFADLASQLALEATIGAEIRRKKLPGATEDDIPTAGGMVSIAMGKMGAHELNYSSDIDLICLFDESRFDADDYHDARASFIRATRKMAAMLNDITGDGYVFRTDLRLRPDPAVTPVCLAMEAAERYYESLGRTWERAAYIKARPSAGDLAAGQKFLDTLTPFVWRKHLDFSAIQDAHDMRLRIRAHKGLGGDISLDGHNMKLGRGGIREIEFFTQTRQLIAGGRDPYLRDRHTVPGLRKLASKGWVPEDVAEALSDHYRFHREVEHRVQMVADAQTHLLPKSEEGWGKIAGLMGRDEADIRAELHDRLTEVHEMTEGFFAPDAAPADTDEVMHQFDEDVIDRWESYPAMRSVRAVEIFNRVRPEILRRLALTARPDEALLALDGFLRGLPAGVQLFSLFEANPQLIDLLVDVVGTAPALAQHLSRNSGVFDAVIGGSFFTDWPGVRGLTDELHDRLARDADYEAQLDGTRRWSKEWQFRIGVHHLRGLIGAEEAGRQYADLAEAVLAGLWQPVADHFASKHGPMPGRGAIVLGMGSLGAQRLNATSDLDLIVIYDADGVEASEGRRPLAARPYYARFTQALVTALSAPMSQGRLYEVDMRLRPSGTQGPVATSLASFKNYQRDEAWTWEHLALTRARPVTGAPELMAEVEGFRQEVLAAERDKAAIGKDVQEMRARIAAAKAPDGPWDAKIGAGRLQDIELLSQTGALLAGSARRTVAQGLQAGVAIGWLSASDASDLASTYRLCWQVQLASKLLSGSTIVPDEIGEGGRAFLLRETGADDIDFVVNTLTEATHKAAETVTKALASTGKV</sequence>
<dbReference type="PANTHER" id="PTHR30621:SF0">
    <property type="entry name" value="BIFUNCTIONAL GLUTAMINE SYNTHETASE ADENYLYLTRANSFERASE_ADENYLYL-REMOVING ENZYME"/>
    <property type="match status" value="1"/>
</dbReference>
<evidence type="ECO:0000259" key="8">
    <source>
        <dbReference type="Pfam" id="PF08335"/>
    </source>
</evidence>
<evidence type="ECO:0000256" key="1">
    <source>
        <dbReference type="ARBA" id="ARBA00022679"/>
    </source>
</evidence>